<dbReference type="Proteomes" id="UP001235939">
    <property type="component" value="Chromosome 09"/>
</dbReference>
<evidence type="ECO:0000313" key="3">
    <source>
        <dbReference type="EMBL" id="UYV72401.1"/>
    </source>
</evidence>
<sequence>MMLNEILLFYMAMRWSWLQPTRARADGEVTDNPNEGHHSEEGKKTVQIEKRERAKLEEQTNPSNDTAEQSVPKQETTFEEEETSPPQGTSTDPLTQIADALSKLLVARSPREIDVSPYDGTFEARSFFDNFNAQADRAELTYTDRLRKLPCYLQEDYYQNKTVMGMKLNLPTDILIESLTDGLPVADQRLIATLQPNIIKEWFDLVVNNSSHRAEHAQSTAPDHAQPLYQNVVPTPGPRSNLRAMFPKSKLQAKTTLQAPRATQRFRTYPVAITADIEKMYRQIRIHPEDADYQRILWRPSPEEPVVDYRLLTVTYGTTSAPFLAMRTLQQLAEDEGQNYPEASRVTLNDFYVDDLLTGAQTIAETKELIDQLKDLMKKGGFHLRKWNSNCHEIVSHVEEINEERKINLEKGAISKILGIVWDHVQDTFRVNITLPEEVVTKRDLLSNIARIFDPLGFLSPTTVALKIIMQELWRSGTGWDEHIPNEIKERLELCAALLLSQLYRSVIDSLKIDIGRAYLWSDSQISLSWIKSDPSRWKTFIHNRVVKIQQLSDRNSWRHVSGKDNPADCASRGIMPAALSGHTLWWQGPTWLKDNNFVQNQDNCYGRECHEEEKVALACQSRVSVCPEVVTKYSTFNKTRRIIAWCLRFITNCRVSLKKREIGTLSKKELENAVIRIIGWIQEDEFGEEMQDLRNTGHASRKSRILQLNPFIDATGMLRIQGKNCSTNYGEFAC</sequence>
<keyword evidence="2" id="KW-0732">Signal</keyword>
<feature type="region of interest" description="Disordered" evidence="1">
    <location>
        <begin position="26"/>
        <end position="94"/>
    </location>
</feature>
<dbReference type="InterPro" id="IPR043128">
    <property type="entry name" value="Rev_trsase/Diguanyl_cyclase"/>
</dbReference>
<keyword evidence="4" id="KW-1185">Reference proteome</keyword>
<dbReference type="Gene3D" id="3.30.70.270">
    <property type="match status" value="1"/>
</dbReference>
<feature type="compositionally biased region" description="Polar residues" evidence="1">
    <location>
        <begin position="84"/>
        <end position="94"/>
    </location>
</feature>
<evidence type="ECO:0000313" key="4">
    <source>
        <dbReference type="Proteomes" id="UP001235939"/>
    </source>
</evidence>
<dbReference type="SUPFAM" id="SSF56672">
    <property type="entry name" value="DNA/RNA polymerases"/>
    <property type="match status" value="1"/>
</dbReference>
<evidence type="ECO:0008006" key="5">
    <source>
        <dbReference type="Google" id="ProtNLM"/>
    </source>
</evidence>
<dbReference type="Gene3D" id="3.10.10.10">
    <property type="entry name" value="HIV Type 1 Reverse Transcriptase, subunit A, domain 1"/>
    <property type="match status" value="1"/>
</dbReference>
<dbReference type="PANTHER" id="PTHR47331">
    <property type="entry name" value="PHD-TYPE DOMAIN-CONTAINING PROTEIN"/>
    <property type="match status" value="1"/>
</dbReference>
<dbReference type="Pfam" id="PF05380">
    <property type="entry name" value="Peptidase_A17"/>
    <property type="match status" value="1"/>
</dbReference>
<dbReference type="PANTHER" id="PTHR47331:SF5">
    <property type="entry name" value="RIBONUCLEASE H"/>
    <property type="match status" value="1"/>
</dbReference>
<organism evidence="3 4">
    <name type="scientific">Cordylochernes scorpioides</name>
    <dbReference type="NCBI Taxonomy" id="51811"/>
    <lineage>
        <taxon>Eukaryota</taxon>
        <taxon>Metazoa</taxon>
        <taxon>Ecdysozoa</taxon>
        <taxon>Arthropoda</taxon>
        <taxon>Chelicerata</taxon>
        <taxon>Arachnida</taxon>
        <taxon>Pseudoscorpiones</taxon>
        <taxon>Cheliferoidea</taxon>
        <taxon>Chernetidae</taxon>
        <taxon>Cordylochernes</taxon>
    </lineage>
</organism>
<dbReference type="InterPro" id="IPR008042">
    <property type="entry name" value="Retrotrans_Pao"/>
</dbReference>
<feature type="signal peptide" evidence="2">
    <location>
        <begin position="1"/>
        <end position="23"/>
    </location>
</feature>
<dbReference type="EMBL" id="CP092871">
    <property type="protein sequence ID" value="UYV72401.1"/>
    <property type="molecule type" value="Genomic_DNA"/>
</dbReference>
<dbReference type="InterPro" id="IPR043502">
    <property type="entry name" value="DNA/RNA_pol_sf"/>
</dbReference>
<evidence type="ECO:0000256" key="2">
    <source>
        <dbReference type="SAM" id="SignalP"/>
    </source>
</evidence>
<feature type="compositionally biased region" description="Polar residues" evidence="1">
    <location>
        <begin position="59"/>
        <end position="74"/>
    </location>
</feature>
<gene>
    <name evidence="3" type="ORF">LAZ67_9002958</name>
</gene>
<accession>A0ABY6KU64</accession>
<reference evidence="3 4" key="1">
    <citation type="submission" date="2022-01" db="EMBL/GenBank/DDBJ databases">
        <title>A chromosomal length assembly of Cordylochernes scorpioides.</title>
        <authorList>
            <person name="Zeh D."/>
            <person name="Zeh J."/>
        </authorList>
    </citation>
    <scope>NUCLEOTIDE SEQUENCE [LARGE SCALE GENOMIC DNA]</scope>
    <source>
        <strain evidence="3">IN4F17</strain>
        <tissue evidence="3">Whole Body</tissue>
    </source>
</reference>
<feature type="compositionally biased region" description="Basic and acidic residues" evidence="1">
    <location>
        <begin position="34"/>
        <end position="58"/>
    </location>
</feature>
<proteinExistence type="predicted"/>
<protein>
    <recommendedName>
        <fullName evidence="5">Reverse transcriptase domain-containing protein</fullName>
    </recommendedName>
</protein>
<name>A0ABY6KU64_9ARAC</name>
<feature type="chain" id="PRO_5047509192" description="Reverse transcriptase domain-containing protein" evidence="2">
    <location>
        <begin position="24"/>
        <end position="735"/>
    </location>
</feature>
<evidence type="ECO:0000256" key="1">
    <source>
        <dbReference type="SAM" id="MobiDB-lite"/>
    </source>
</evidence>